<reference evidence="7" key="1">
    <citation type="journal article" date="2019" name="Int. J. Syst. Evol. Microbiol.">
        <title>The Global Catalogue of Microorganisms (GCM) 10K type strain sequencing project: providing services to taxonomists for standard genome sequencing and annotation.</title>
        <authorList>
            <consortium name="The Broad Institute Genomics Platform"/>
            <consortium name="The Broad Institute Genome Sequencing Center for Infectious Disease"/>
            <person name="Wu L."/>
            <person name="Ma J."/>
        </authorList>
    </citation>
    <scope>NUCLEOTIDE SEQUENCE [LARGE SCALE GENOMIC DNA]</scope>
    <source>
        <strain evidence="7">CGMCC 1.18575</strain>
    </source>
</reference>
<feature type="transmembrane region" description="Helical" evidence="4">
    <location>
        <begin position="301"/>
        <end position="321"/>
    </location>
</feature>
<evidence type="ECO:0000313" key="7">
    <source>
        <dbReference type="Proteomes" id="UP001596113"/>
    </source>
</evidence>
<dbReference type="InterPro" id="IPR009057">
    <property type="entry name" value="Homeodomain-like_sf"/>
</dbReference>
<keyword evidence="4" id="KW-1133">Transmembrane helix</keyword>
<evidence type="ECO:0000256" key="3">
    <source>
        <dbReference type="ARBA" id="ARBA00023163"/>
    </source>
</evidence>
<dbReference type="SMART" id="SM00342">
    <property type="entry name" value="HTH_ARAC"/>
    <property type="match status" value="1"/>
</dbReference>
<dbReference type="PRINTS" id="PR00032">
    <property type="entry name" value="HTHARAC"/>
</dbReference>
<keyword evidence="2" id="KW-0238">DNA-binding</keyword>
<evidence type="ECO:0000313" key="6">
    <source>
        <dbReference type="EMBL" id="MFC5403272.1"/>
    </source>
</evidence>
<evidence type="ECO:0000256" key="1">
    <source>
        <dbReference type="ARBA" id="ARBA00023015"/>
    </source>
</evidence>
<keyword evidence="3" id="KW-0804">Transcription</keyword>
<dbReference type="SUPFAM" id="SSF46689">
    <property type="entry name" value="Homeodomain-like"/>
    <property type="match status" value="2"/>
</dbReference>
<dbReference type="PANTHER" id="PTHR43280:SF2">
    <property type="entry name" value="HTH-TYPE TRANSCRIPTIONAL REGULATOR EXSA"/>
    <property type="match status" value="1"/>
</dbReference>
<keyword evidence="4" id="KW-0812">Transmembrane</keyword>
<evidence type="ECO:0000256" key="2">
    <source>
        <dbReference type="ARBA" id="ARBA00023125"/>
    </source>
</evidence>
<proteinExistence type="predicted"/>
<dbReference type="Proteomes" id="UP001596113">
    <property type="component" value="Unassembled WGS sequence"/>
</dbReference>
<sequence>MAYKYIPSVKRNIVLVKLWLTILGLSAIAVMVISMAIFYVFRDNTIQDIEASDRMMLTNVGTMLSNTIDTTENTIINTYKNPSVKRLIYENSGEWNDTMIATVNNTLSTLSTYSFLNSIYILRESDILYKASNKGIPEEHEPSLKQIVRSERPGKPIPWTYRANSGEATHLLSIFIGEKSNKSDGYESVAIGNVDMDMIHRSIFPNAFGDDQEMFVLNKDGTVILHNDMDQFDSDASSKTYIRKILNSEADSDYFTMNDKGKKYNVGYMYSPKGNYYIVHKIEYGLSVAKLTEARNTTLRYCLLVLLFVLVASLYLSYRIYRPINTIFSNIRGLFADVPQVSAPTDELQAMANATAKIIENMNNYDKHIENKAAIDLFNLSRNAIKPDEVEEILRKMKLQTLIGQDYAIVVLRISNFKPFEEHNTLQAIEYQLRSVGELASEGLSVQATSYAYPINNEHAVLIVTDGDKKLGDIALQASVEGACETIFQVLGLEIAAGISSVCNDSARMTQLYKEAFQFTNYRLIFGRRSVIDGETIRTETKNDELAACYMAAIEAVKKMSASDFDKALDRLFAVCVRFPYEGIMKVCTELAIAIARIPREIGGKGATDKEPDYHAIYVQFERFEDFADIRHQFKALYEDASLILSDLNGSNVSAIVSKAIHYLADHYNDPDLSANELADKLAITPSYFSKIFKEYTNATFPEYIAHMRLEKAKEMLLAHPNVEILEIGSKVGYNNASYFAAAFKKKYGITPSKYRANSLEME</sequence>
<accession>A0ABW0HTS9</accession>
<dbReference type="PROSITE" id="PS01124">
    <property type="entry name" value="HTH_ARAC_FAMILY_2"/>
    <property type="match status" value="1"/>
</dbReference>
<dbReference type="Pfam" id="PF12833">
    <property type="entry name" value="HTH_18"/>
    <property type="match status" value="1"/>
</dbReference>
<feature type="domain" description="HTH araC/xylS-type" evidence="5">
    <location>
        <begin position="658"/>
        <end position="758"/>
    </location>
</feature>
<dbReference type="InterPro" id="IPR018060">
    <property type="entry name" value="HTH_AraC"/>
</dbReference>
<dbReference type="InterPro" id="IPR020449">
    <property type="entry name" value="Tscrpt_reg_AraC-type_HTH"/>
</dbReference>
<dbReference type="Gene3D" id="3.30.450.20">
    <property type="entry name" value="PAS domain"/>
    <property type="match status" value="1"/>
</dbReference>
<dbReference type="InterPro" id="IPR018062">
    <property type="entry name" value="HTH_AraC-typ_CS"/>
</dbReference>
<feature type="transmembrane region" description="Helical" evidence="4">
    <location>
        <begin position="18"/>
        <end position="41"/>
    </location>
</feature>
<evidence type="ECO:0000259" key="5">
    <source>
        <dbReference type="PROSITE" id="PS01124"/>
    </source>
</evidence>
<evidence type="ECO:0000256" key="4">
    <source>
        <dbReference type="SAM" id="Phobius"/>
    </source>
</evidence>
<dbReference type="EMBL" id="JBHSMI010000023">
    <property type="protein sequence ID" value="MFC5403272.1"/>
    <property type="molecule type" value="Genomic_DNA"/>
</dbReference>
<protein>
    <submittedName>
        <fullName evidence="6">AraC family transcriptional regulator</fullName>
    </submittedName>
</protein>
<gene>
    <name evidence="6" type="ORF">ACFPOF_11080</name>
</gene>
<dbReference type="Gene3D" id="1.10.10.60">
    <property type="entry name" value="Homeodomain-like"/>
    <property type="match status" value="2"/>
</dbReference>
<name>A0ABW0HTS9_9BACL</name>
<keyword evidence="1" id="KW-0805">Transcription regulation</keyword>
<dbReference type="PANTHER" id="PTHR43280">
    <property type="entry name" value="ARAC-FAMILY TRANSCRIPTIONAL REGULATOR"/>
    <property type="match status" value="1"/>
</dbReference>
<dbReference type="PROSITE" id="PS00041">
    <property type="entry name" value="HTH_ARAC_FAMILY_1"/>
    <property type="match status" value="1"/>
</dbReference>
<comment type="caution">
    <text evidence="6">The sequence shown here is derived from an EMBL/GenBank/DDBJ whole genome shotgun (WGS) entry which is preliminary data.</text>
</comment>
<keyword evidence="7" id="KW-1185">Reference proteome</keyword>
<keyword evidence="4" id="KW-0472">Membrane</keyword>
<dbReference type="RefSeq" id="WP_378132481.1">
    <property type="nucleotide sequence ID" value="NZ_JBHSMI010000023.1"/>
</dbReference>
<organism evidence="6 7">
    <name type="scientific">Cohnella soli</name>
    <dbReference type="NCBI Taxonomy" id="425005"/>
    <lineage>
        <taxon>Bacteria</taxon>
        <taxon>Bacillati</taxon>
        <taxon>Bacillota</taxon>
        <taxon>Bacilli</taxon>
        <taxon>Bacillales</taxon>
        <taxon>Paenibacillaceae</taxon>
        <taxon>Cohnella</taxon>
    </lineage>
</organism>